<protein>
    <submittedName>
        <fullName evidence="3">Uncharacterized protein LOC115882185</fullName>
    </submittedName>
</protein>
<proteinExistence type="predicted"/>
<gene>
    <name evidence="3" type="primary">LOC115882185</name>
</gene>
<accession>A0A6J2XYU4</accession>
<dbReference type="FunCoup" id="A0A6J2XYU4">
    <property type="interactions" value="10"/>
</dbReference>
<feature type="transmembrane region" description="Helical" evidence="1">
    <location>
        <begin position="63"/>
        <end position="87"/>
    </location>
</feature>
<name>A0A6J2XYU4_SITOR</name>
<evidence type="ECO:0000256" key="1">
    <source>
        <dbReference type="SAM" id="Phobius"/>
    </source>
</evidence>
<keyword evidence="2" id="KW-1185">Reference proteome</keyword>
<dbReference type="InParanoid" id="A0A6J2XYU4"/>
<keyword evidence="1" id="KW-0812">Transmembrane</keyword>
<dbReference type="Proteomes" id="UP000504635">
    <property type="component" value="Unplaced"/>
</dbReference>
<evidence type="ECO:0000313" key="3">
    <source>
        <dbReference type="RefSeq" id="XP_030755940.1"/>
    </source>
</evidence>
<keyword evidence="1" id="KW-1133">Transmembrane helix</keyword>
<keyword evidence="1" id="KW-0472">Membrane</keyword>
<organism evidence="2 3">
    <name type="scientific">Sitophilus oryzae</name>
    <name type="common">Rice weevil</name>
    <name type="synonym">Curculio oryzae</name>
    <dbReference type="NCBI Taxonomy" id="7048"/>
    <lineage>
        <taxon>Eukaryota</taxon>
        <taxon>Metazoa</taxon>
        <taxon>Ecdysozoa</taxon>
        <taxon>Arthropoda</taxon>
        <taxon>Hexapoda</taxon>
        <taxon>Insecta</taxon>
        <taxon>Pterygota</taxon>
        <taxon>Neoptera</taxon>
        <taxon>Endopterygota</taxon>
        <taxon>Coleoptera</taxon>
        <taxon>Polyphaga</taxon>
        <taxon>Cucujiformia</taxon>
        <taxon>Curculionidae</taxon>
        <taxon>Dryophthorinae</taxon>
        <taxon>Sitophilus</taxon>
    </lineage>
</organism>
<sequence length="101" mass="11523">MKNTEVNREQFVPSSVIEETTESVDELRQRLDRMKKLMSDRNPNLDGSSQRRNNGPGVIDGNFLSVMFGVALAVIVSVSAYAFYNLFVAILRRNARYHEEL</sequence>
<dbReference type="GeneID" id="115882185"/>
<dbReference type="OrthoDB" id="6585706at2759"/>
<dbReference type="RefSeq" id="XP_030755940.1">
    <property type="nucleotide sequence ID" value="XM_030900080.1"/>
</dbReference>
<dbReference type="KEGG" id="soy:115882185"/>
<evidence type="ECO:0000313" key="2">
    <source>
        <dbReference type="Proteomes" id="UP000504635"/>
    </source>
</evidence>
<reference evidence="3" key="1">
    <citation type="submission" date="2025-08" db="UniProtKB">
        <authorList>
            <consortium name="RefSeq"/>
        </authorList>
    </citation>
    <scope>IDENTIFICATION</scope>
    <source>
        <tissue evidence="3">Gonads</tissue>
    </source>
</reference>
<dbReference type="AlphaFoldDB" id="A0A6J2XYU4"/>